<evidence type="ECO:0000313" key="3">
    <source>
        <dbReference type="Proteomes" id="UP000314987"/>
    </source>
</evidence>
<organism evidence="2 3">
    <name type="scientific">Vombatus ursinus</name>
    <name type="common">Common wombat</name>
    <dbReference type="NCBI Taxonomy" id="29139"/>
    <lineage>
        <taxon>Eukaryota</taxon>
        <taxon>Metazoa</taxon>
        <taxon>Chordata</taxon>
        <taxon>Craniata</taxon>
        <taxon>Vertebrata</taxon>
        <taxon>Euteleostomi</taxon>
        <taxon>Mammalia</taxon>
        <taxon>Metatheria</taxon>
        <taxon>Diprotodontia</taxon>
        <taxon>Vombatidae</taxon>
        <taxon>Vombatus</taxon>
    </lineage>
</organism>
<dbReference type="PANTHER" id="PTHR13160:SF4">
    <property type="entry name" value="OLIGOSACCHARYLTRANSFERASE COMPLEX SUBUNIT OSTC"/>
    <property type="match status" value="1"/>
</dbReference>
<dbReference type="AlphaFoldDB" id="A0A4X2L1C6"/>
<dbReference type="OMA" id="EHGHQRM"/>
<name>A0A4X2L1C6_VOMUR</name>
<protein>
    <recommendedName>
        <fullName evidence="1">Oligosaccharyltransferase complex subunit</fullName>
    </recommendedName>
</protein>
<comment type="similarity">
    <text evidence="1">Belongs to the OSTC family.</text>
</comment>
<dbReference type="Ensembl" id="ENSVURT00010018224.1">
    <property type="protein sequence ID" value="ENSVURP00010016031.1"/>
    <property type="gene ID" value="ENSVURG00010012281.1"/>
</dbReference>
<dbReference type="STRING" id="29139.ENSVURP00010016031"/>
<dbReference type="InterPro" id="IPR042416">
    <property type="entry name" value="OSTC"/>
</dbReference>
<reference evidence="2" key="2">
    <citation type="submission" date="2025-08" db="UniProtKB">
        <authorList>
            <consortium name="Ensembl"/>
        </authorList>
    </citation>
    <scope>IDENTIFICATION</scope>
</reference>
<comment type="subcellular location">
    <subcellularLocation>
        <location evidence="1">Membrane</location>
        <topology evidence="1">Multi-pass membrane protein</topology>
    </subcellularLocation>
</comment>
<reference evidence="2" key="3">
    <citation type="submission" date="2025-09" db="UniProtKB">
        <authorList>
            <consortium name="Ensembl"/>
        </authorList>
    </citation>
    <scope>IDENTIFICATION</scope>
</reference>
<keyword evidence="3" id="KW-1185">Reference proteome</keyword>
<dbReference type="Proteomes" id="UP000314987">
    <property type="component" value="Unassembled WGS sequence"/>
</dbReference>
<evidence type="ECO:0000313" key="2">
    <source>
        <dbReference type="Ensembl" id="ENSVURP00010016031.1"/>
    </source>
</evidence>
<proteinExistence type="inferred from homology"/>
<comment type="subunit">
    <text evidence="1">Component of the oligosaccharyltransferase (OST) complex.</text>
</comment>
<sequence length="89" mass="10265">METLYWMPFVVLTFPNLKLKKPPWAHMPLAMTVYIQVVESYFLITGGIIYDVIVESPSVGSMTDKHGHQRPVAFLAYRYCARCYGYKGK</sequence>
<evidence type="ECO:0000256" key="1">
    <source>
        <dbReference type="RuleBase" id="RU366060"/>
    </source>
</evidence>
<dbReference type="GO" id="GO:0008250">
    <property type="term" value="C:oligosaccharyltransferase complex"/>
    <property type="evidence" value="ECO:0007669"/>
    <property type="project" value="UniProtKB-UniRule"/>
</dbReference>
<accession>A0A4X2L1C6</accession>
<comment type="function">
    <text evidence="1">Subunit of STT3A-containing oligosaccharyl transferase (OST-A) complex that catalyzes the initial transfer of a defined glycan (Glc(3)Man(9)GlcNAc(2) in eukaryotes) from the lipid carrier dolichol-pyrophosphate to an asparagine residue within an Asn-X-Ser/Thr consensus motif in nascent polypeptide chains, the first step in protein N-glycosylation. N-glycosylation occurs cotranslationally and the complex associates with the Sec61 complex at the channel-forming translocon complex that mediates protein translocation across the endoplasmic reticulum (ER). Within the OST-A complex, acts as an adapter that anchors the OST-A complex to the Sec61 complex. May be involved in N-glycosylation of APP (amyloid-beta precursor protein). Can modulate gamma-secretase cleavage of APP by enhancing endoprotelysis of PSEN1.</text>
</comment>
<reference evidence="3" key="1">
    <citation type="submission" date="2018-12" db="EMBL/GenBank/DDBJ databases">
        <authorList>
            <person name="Yazar S."/>
        </authorList>
    </citation>
    <scope>NUCLEOTIDE SEQUENCE [LARGE SCALE GENOMIC DNA]</scope>
</reference>
<dbReference type="GeneTree" id="ENSGT00390000001376"/>
<dbReference type="PANTHER" id="PTHR13160">
    <property type="entry name" value="OLIGOSACCHARYLTRANSFERASE COMPLEX SUBUNIT OSTC"/>
    <property type="match status" value="1"/>
</dbReference>